<dbReference type="PROSITE" id="PS51257">
    <property type="entry name" value="PROKAR_LIPOPROTEIN"/>
    <property type="match status" value="1"/>
</dbReference>
<feature type="transmembrane region" description="Helical" evidence="1">
    <location>
        <begin position="80"/>
        <end position="102"/>
    </location>
</feature>
<dbReference type="STRING" id="1656094.BFC18_07580"/>
<dbReference type="InterPro" id="IPR018687">
    <property type="entry name" value="DUF2177_membr"/>
</dbReference>
<dbReference type="EMBL" id="MDHN01000013">
    <property type="protein sequence ID" value="OFC71585.1"/>
    <property type="molecule type" value="Genomic_DNA"/>
</dbReference>
<evidence type="ECO:0008006" key="4">
    <source>
        <dbReference type="Google" id="ProtNLM"/>
    </source>
</evidence>
<dbReference type="AlphaFoldDB" id="A0A1E7ZDI8"/>
<evidence type="ECO:0000313" key="2">
    <source>
        <dbReference type="EMBL" id="OFC71585.1"/>
    </source>
</evidence>
<accession>A0A1E7ZDI8</accession>
<keyword evidence="1" id="KW-0472">Membrane</keyword>
<keyword evidence="1" id="KW-1133">Transmembrane helix</keyword>
<evidence type="ECO:0000313" key="3">
    <source>
        <dbReference type="Proteomes" id="UP000175691"/>
    </source>
</evidence>
<keyword evidence="3" id="KW-1185">Reference proteome</keyword>
<sequence>MNYSIKALIGAYIAVLIAFACLDGVWLGVIAMPLYQSAFDTLLREQFITWPWLAFYLLYCAAVVYLTIRPYAAQNLLSQSLAGFALGAAAYGTYNLTCYSIIDDWPLTMTFVDWIWGTTATGIIATCGGWMARKIQHKISAPEVT</sequence>
<feature type="transmembrane region" description="Helical" evidence="1">
    <location>
        <begin position="47"/>
        <end position="68"/>
    </location>
</feature>
<reference evidence="2 3" key="1">
    <citation type="submission" date="2016-08" db="EMBL/GenBank/DDBJ databases">
        <authorList>
            <person name="Seilhamer J.J."/>
        </authorList>
    </citation>
    <scope>NUCLEOTIDE SEQUENCE [LARGE SCALE GENOMIC DNA]</scope>
    <source>
        <strain evidence="2 3">KCTC 42603</strain>
    </source>
</reference>
<proteinExistence type="predicted"/>
<organism evidence="2 3">
    <name type="scientific">Alteromonas confluentis</name>
    <dbReference type="NCBI Taxonomy" id="1656094"/>
    <lineage>
        <taxon>Bacteria</taxon>
        <taxon>Pseudomonadati</taxon>
        <taxon>Pseudomonadota</taxon>
        <taxon>Gammaproteobacteria</taxon>
        <taxon>Alteromonadales</taxon>
        <taxon>Alteromonadaceae</taxon>
        <taxon>Alteromonas/Salinimonas group</taxon>
        <taxon>Alteromonas</taxon>
    </lineage>
</organism>
<feature type="transmembrane region" description="Helical" evidence="1">
    <location>
        <begin position="114"/>
        <end position="132"/>
    </location>
</feature>
<name>A0A1E7ZDI8_9ALTE</name>
<dbReference type="OrthoDB" id="166547at2"/>
<comment type="caution">
    <text evidence="2">The sequence shown here is derived from an EMBL/GenBank/DDBJ whole genome shotgun (WGS) entry which is preliminary data.</text>
</comment>
<protein>
    <recommendedName>
        <fullName evidence="4">DUF2177 domain-containing protein</fullName>
    </recommendedName>
</protein>
<keyword evidence="1" id="KW-0812">Transmembrane</keyword>
<feature type="transmembrane region" description="Helical" evidence="1">
    <location>
        <begin position="12"/>
        <end position="35"/>
    </location>
</feature>
<dbReference type="Pfam" id="PF09945">
    <property type="entry name" value="DUF2177"/>
    <property type="match status" value="1"/>
</dbReference>
<dbReference type="Proteomes" id="UP000175691">
    <property type="component" value="Unassembled WGS sequence"/>
</dbReference>
<gene>
    <name evidence="2" type="ORF">BFC18_07580</name>
</gene>
<evidence type="ECO:0000256" key="1">
    <source>
        <dbReference type="SAM" id="Phobius"/>
    </source>
</evidence>